<evidence type="ECO:0000313" key="4">
    <source>
        <dbReference type="Proteomes" id="UP000624404"/>
    </source>
</evidence>
<accession>A0A8H2W1F9</accession>
<feature type="compositionally biased region" description="Low complexity" evidence="1">
    <location>
        <begin position="97"/>
        <end position="107"/>
    </location>
</feature>
<dbReference type="EMBL" id="CAJHIA010000030">
    <property type="protein sequence ID" value="CAD6447924.1"/>
    <property type="molecule type" value="Genomic_DNA"/>
</dbReference>
<feature type="domain" description="PD-(D/E)XK nuclease-like" evidence="2">
    <location>
        <begin position="188"/>
        <end position="427"/>
    </location>
</feature>
<organism evidence="3 4">
    <name type="scientific">Sclerotinia trifoliorum</name>
    <dbReference type="NCBI Taxonomy" id="28548"/>
    <lineage>
        <taxon>Eukaryota</taxon>
        <taxon>Fungi</taxon>
        <taxon>Dikarya</taxon>
        <taxon>Ascomycota</taxon>
        <taxon>Pezizomycotina</taxon>
        <taxon>Leotiomycetes</taxon>
        <taxon>Helotiales</taxon>
        <taxon>Sclerotiniaceae</taxon>
        <taxon>Sclerotinia</taxon>
    </lineage>
</organism>
<comment type="caution">
    <text evidence="3">The sequence shown here is derived from an EMBL/GenBank/DDBJ whole genome shotgun (WGS) entry which is preliminary data.</text>
</comment>
<dbReference type="AlphaFoldDB" id="A0A8H2W1F9"/>
<gene>
    <name evidence="3" type="ORF">SCLTRI_LOCUS7716</name>
</gene>
<proteinExistence type="predicted"/>
<keyword evidence="4" id="KW-1185">Reference proteome</keyword>
<evidence type="ECO:0000259" key="2">
    <source>
        <dbReference type="Pfam" id="PF20516"/>
    </source>
</evidence>
<sequence length="439" mass="48630">MMESTQSDFSSFVYSWLAATPDLFDPTDVQTRQASSSACSLVSLSSSSLSLASPSSSASICHSASFKGEVLKRKRSMNNEAASNSGSGTADARAVNSSSEGSTPPSSRQRSSNLARQALNKLRLAKPPVLLRQPDVRVEQPPAVRRLIILMTKASSKVIPHSLQDRIRAVDPHRFEVFEASGASDPLFEDPAAVYSDSYINDLWRAVDEVYNEARFCSDHFVDEAAWMRVVDKVLKSAELGQDSSMLALLSIQTQAIDPVFVPKHPSQVFAKKVDLAFIFSLEHPTVATAIEPLEEIYQGIAFSQMADAYTSRAPMVCCLEVKACGGDSNEALLQFAIWCAAGLERLRGLWELNSERDLQEELPPFLGWTVVGHDWKFHISWKDSNGRVTVFGPCSFLNAGTGSHVEIFVLIALIRQVKRWLEEEYWTWLYRNVLDGLK</sequence>
<name>A0A8H2W1F9_9HELO</name>
<evidence type="ECO:0000256" key="1">
    <source>
        <dbReference type="SAM" id="MobiDB-lite"/>
    </source>
</evidence>
<feature type="compositionally biased region" description="Polar residues" evidence="1">
    <location>
        <begin position="78"/>
        <end position="88"/>
    </location>
</feature>
<dbReference type="OrthoDB" id="4161186at2759"/>
<reference evidence="3" key="1">
    <citation type="submission" date="2020-10" db="EMBL/GenBank/DDBJ databases">
        <authorList>
            <person name="Kusch S."/>
        </authorList>
    </citation>
    <scope>NUCLEOTIDE SEQUENCE</scope>
    <source>
        <strain evidence="3">SwB9</strain>
    </source>
</reference>
<dbReference type="Pfam" id="PF20516">
    <property type="entry name" value="PDDEXK_12"/>
    <property type="match status" value="1"/>
</dbReference>
<feature type="region of interest" description="Disordered" evidence="1">
    <location>
        <begin position="77"/>
        <end position="113"/>
    </location>
</feature>
<protein>
    <submittedName>
        <fullName evidence="3">E2e0ae8e-1058-4f8a-8621-260e8aa01c0c</fullName>
    </submittedName>
</protein>
<evidence type="ECO:0000313" key="3">
    <source>
        <dbReference type="EMBL" id="CAD6447924.1"/>
    </source>
</evidence>
<dbReference type="InterPro" id="IPR046797">
    <property type="entry name" value="PDDEXK_12"/>
</dbReference>
<dbReference type="Proteomes" id="UP000624404">
    <property type="component" value="Unassembled WGS sequence"/>
</dbReference>